<accession>A0AAF3EQ84</accession>
<feature type="region of interest" description="Disordered" evidence="1">
    <location>
        <begin position="35"/>
        <end position="55"/>
    </location>
</feature>
<sequence>MKPQKWQVSGMGVMAVGLFITILLLFHQISSSIQESVQVDPSTSPNDRDEIRDRRTLNSKKDCLDTVLLRSCRRNLNETQQELVEAPEKSADSRGKSQESGTKRRTKTSR</sequence>
<organism evidence="2 3">
    <name type="scientific">Mesorhabditis belari</name>
    <dbReference type="NCBI Taxonomy" id="2138241"/>
    <lineage>
        <taxon>Eukaryota</taxon>
        <taxon>Metazoa</taxon>
        <taxon>Ecdysozoa</taxon>
        <taxon>Nematoda</taxon>
        <taxon>Chromadorea</taxon>
        <taxon>Rhabditida</taxon>
        <taxon>Rhabditina</taxon>
        <taxon>Rhabditomorpha</taxon>
        <taxon>Rhabditoidea</taxon>
        <taxon>Rhabditidae</taxon>
        <taxon>Mesorhabditinae</taxon>
        <taxon>Mesorhabditis</taxon>
    </lineage>
</organism>
<feature type="compositionally biased region" description="Basic and acidic residues" evidence="1">
    <location>
        <begin position="86"/>
        <end position="97"/>
    </location>
</feature>
<dbReference type="Proteomes" id="UP000887575">
    <property type="component" value="Unassembled WGS sequence"/>
</dbReference>
<evidence type="ECO:0000313" key="3">
    <source>
        <dbReference type="WBParaSite" id="MBELARI_LOCUS16244"/>
    </source>
</evidence>
<protein>
    <submittedName>
        <fullName evidence="3">Uncharacterized protein</fullName>
    </submittedName>
</protein>
<proteinExistence type="predicted"/>
<feature type="compositionally biased region" description="Basic and acidic residues" evidence="1">
    <location>
        <begin position="46"/>
        <end position="55"/>
    </location>
</feature>
<evidence type="ECO:0000256" key="1">
    <source>
        <dbReference type="SAM" id="MobiDB-lite"/>
    </source>
</evidence>
<evidence type="ECO:0000313" key="2">
    <source>
        <dbReference type="Proteomes" id="UP000887575"/>
    </source>
</evidence>
<keyword evidence="2" id="KW-1185">Reference proteome</keyword>
<dbReference type="WBParaSite" id="MBELARI_LOCUS16244">
    <property type="protein sequence ID" value="MBELARI_LOCUS16244"/>
    <property type="gene ID" value="MBELARI_LOCUS16244"/>
</dbReference>
<name>A0AAF3EQ84_9BILA</name>
<dbReference type="AlphaFoldDB" id="A0AAF3EQ84"/>
<reference evidence="3" key="1">
    <citation type="submission" date="2024-02" db="UniProtKB">
        <authorList>
            <consortium name="WormBaseParasite"/>
        </authorList>
    </citation>
    <scope>IDENTIFICATION</scope>
</reference>
<feature type="region of interest" description="Disordered" evidence="1">
    <location>
        <begin position="80"/>
        <end position="110"/>
    </location>
</feature>